<organism evidence="2 3">
    <name type="scientific">Podospora fimiseda</name>
    <dbReference type="NCBI Taxonomy" id="252190"/>
    <lineage>
        <taxon>Eukaryota</taxon>
        <taxon>Fungi</taxon>
        <taxon>Dikarya</taxon>
        <taxon>Ascomycota</taxon>
        <taxon>Pezizomycotina</taxon>
        <taxon>Sordariomycetes</taxon>
        <taxon>Sordariomycetidae</taxon>
        <taxon>Sordariales</taxon>
        <taxon>Podosporaceae</taxon>
        <taxon>Podospora</taxon>
    </lineage>
</organism>
<dbReference type="GO" id="GO:0004519">
    <property type="term" value="F:endonuclease activity"/>
    <property type="evidence" value="ECO:0007669"/>
    <property type="project" value="UniProtKB-KW"/>
</dbReference>
<keyword evidence="2" id="KW-0378">Hydrolase</keyword>
<reference evidence="2" key="1">
    <citation type="journal article" date="2023" name="Mol. Phylogenet. Evol.">
        <title>Genome-scale phylogeny and comparative genomics of the fungal order Sordariales.</title>
        <authorList>
            <person name="Hensen N."/>
            <person name="Bonometti L."/>
            <person name="Westerberg I."/>
            <person name="Brannstrom I.O."/>
            <person name="Guillou S."/>
            <person name="Cros-Aarteil S."/>
            <person name="Calhoun S."/>
            <person name="Haridas S."/>
            <person name="Kuo A."/>
            <person name="Mondo S."/>
            <person name="Pangilinan J."/>
            <person name="Riley R."/>
            <person name="LaButti K."/>
            <person name="Andreopoulos B."/>
            <person name="Lipzen A."/>
            <person name="Chen C."/>
            <person name="Yan M."/>
            <person name="Daum C."/>
            <person name="Ng V."/>
            <person name="Clum A."/>
            <person name="Steindorff A."/>
            <person name="Ohm R.A."/>
            <person name="Martin F."/>
            <person name="Silar P."/>
            <person name="Natvig D.O."/>
            <person name="Lalanne C."/>
            <person name="Gautier V."/>
            <person name="Ament-Velasquez S.L."/>
            <person name="Kruys A."/>
            <person name="Hutchinson M.I."/>
            <person name="Powell A.J."/>
            <person name="Barry K."/>
            <person name="Miller A.N."/>
            <person name="Grigoriev I.V."/>
            <person name="Debuchy R."/>
            <person name="Gladieux P."/>
            <person name="Hiltunen Thoren M."/>
            <person name="Johannesson H."/>
        </authorList>
    </citation>
    <scope>NUCLEOTIDE SEQUENCE</scope>
    <source>
        <strain evidence="2">CBS 990.96</strain>
    </source>
</reference>
<dbReference type="Proteomes" id="UP001301958">
    <property type="component" value="Unassembled WGS sequence"/>
</dbReference>
<proteinExistence type="predicted"/>
<keyword evidence="3" id="KW-1185">Reference proteome</keyword>
<comment type="caution">
    <text evidence="2">The sequence shown here is derived from an EMBL/GenBank/DDBJ whole genome shotgun (WGS) entry which is preliminary data.</text>
</comment>
<reference evidence="2" key="2">
    <citation type="submission" date="2023-05" db="EMBL/GenBank/DDBJ databases">
        <authorList>
            <consortium name="Lawrence Berkeley National Laboratory"/>
            <person name="Steindorff A."/>
            <person name="Hensen N."/>
            <person name="Bonometti L."/>
            <person name="Westerberg I."/>
            <person name="Brannstrom I.O."/>
            <person name="Guillou S."/>
            <person name="Cros-Aarteil S."/>
            <person name="Calhoun S."/>
            <person name="Haridas S."/>
            <person name="Kuo A."/>
            <person name="Mondo S."/>
            <person name="Pangilinan J."/>
            <person name="Riley R."/>
            <person name="Labutti K."/>
            <person name="Andreopoulos B."/>
            <person name="Lipzen A."/>
            <person name="Chen C."/>
            <person name="Yanf M."/>
            <person name="Daum C."/>
            <person name="Ng V."/>
            <person name="Clum A."/>
            <person name="Ohm R."/>
            <person name="Martin F."/>
            <person name="Silar P."/>
            <person name="Natvig D."/>
            <person name="Lalanne C."/>
            <person name="Gautier V."/>
            <person name="Ament-Velasquez S.L."/>
            <person name="Kruys A."/>
            <person name="Hutchinson M.I."/>
            <person name="Powell A.J."/>
            <person name="Barry K."/>
            <person name="Miller A.N."/>
            <person name="Grigoriev I.V."/>
            <person name="Debuchy R."/>
            <person name="Gladieux P."/>
            <person name="Thoren M.H."/>
            <person name="Johannesson H."/>
        </authorList>
    </citation>
    <scope>NUCLEOTIDE SEQUENCE</scope>
    <source>
        <strain evidence="2">CBS 990.96</strain>
    </source>
</reference>
<evidence type="ECO:0000259" key="1">
    <source>
        <dbReference type="Pfam" id="PF03372"/>
    </source>
</evidence>
<dbReference type="EMBL" id="MU865340">
    <property type="protein sequence ID" value="KAK4226875.1"/>
    <property type="molecule type" value="Genomic_DNA"/>
</dbReference>
<dbReference type="SUPFAM" id="SSF56219">
    <property type="entry name" value="DNase I-like"/>
    <property type="match status" value="1"/>
</dbReference>
<dbReference type="InterPro" id="IPR005135">
    <property type="entry name" value="Endo/exonuclease/phosphatase"/>
</dbReference>
<gene>
    <name evidence="2" type="ORF">QBC38DRAFT_510079</name>
</gene>
<feature type="domain" description="Endonuclease/exonuclease/phosphatase" evidence="1">
    <location>
        <begin position="135"/>
        <end position="227"/>
    </location>
</feature>
<sequence>MTSTTPIPTSSPCLRIRLVTLNVRYAAKDPSPGEEPWPIRSPKLCAQLRLITSGHGSPFVCLQEGLYSQLVDIQARLGPSWGHIGQGRDDGKQAGEFSPIFFRVDQWDCERHRTLWLSKTLDVPSRGWDAALNRIVTLAQEQSAHLLLEISRTWTEATTIGFRTPVFLGGDFNSTPSDRAYKVLTSSADSPMTDVSKLVPEDRQYGITYTSFGEPDEEPKRIDFLFV</sequence>
<protein>
    <submittedName>
        <fullName evidence="2">Endonuclease/exonuclease/phosphatase</fullName>
    </submittedName>
</protein>
<dbReference type="Pfam" id="PF03372">
    <property type="entry name" value="Exo_endo_phos"/>
    <property type="match status" value="1"/>
</dbReference>
<dbReference type="Gene3D" id="3.60.10.10">
    <property type="entry name" value="Endonuclease/exonuclease/phosphatase"/>
    <property type="match status" value="2"/>
</dbReference>
<accession>A0AAN7BNZ0</accession>
<keyword evidence="2" id="KW-0540">Nuclease</keyword>
<dbReference type="AlphaFoldDB" id="A0AAN7BNZ0"/>
<dbReference type="InterPro" id="IPR036691">
    <property type="entry name" value="Endo/exonu/phosph_ase_sf"/>
</dbReference>
<name>A0AAN7BNZ0_9PEZI</name>
<evidence type="ECO:0000313" key="3">
    <source>
        <dbReference type="Proteomes" id="UP001301958"/>
    </source>
</evidence>
<evidence type="ECO:0000313" key="2">
    <source>
        <dbReference type="EMBL" id="KAK4226875.1"/>
    </source>
</evidence>
<keyword evidence="2" id="KW-0255">Endonuclease</keyword>